<evidence type="ECO:0000313" key="1">
    <source>
        <dbReference type="EMBL" id="OAT85258.1"/>
    </source>
</evidence>
<comment type="caution">
    <text evidence="1">The sequence shown here is derived from an EMBL/GenBank/DDBJ whole genome shotgun (WGS) entry which is preliminary data.</text>
</comment>
<protein>
    <submittedName>
        <fullName evidence="1">Uncharacterized protein</fullName>
    </submittedName>
</protein>
<dbReference type="EMBL" id="LYVF01000069">
    <property type="protein sequence ID" value="OAT85258.1"/>
    <property type="molecule type" value="Genomic_DNA"/>
</dbReference>
<gene>
    <name evidence="1" type="ORF">A6M21_06875</name>
</gene>
<name>A0A1B7LGT2_9FIRM</name>
<dbReference type="STRING" id="1838280.A6M21_06875"/>
<proteinExistence type="predicted"/>
<reference evidence="1 2" key="1">
    <citation type="submission" date="2016-04" db="EMBL/GenBank/DDBJ databases">
        <authorList>
            <person name="Evans L.H."/>
            <person name="Alamgir A."/>
            <person name="Owens N."/>
            <person name="Weber N.D."/>
            <person name="Virtaneva K."/>
            <person name="Barbian K."/>
            <person name="Babar A."/>
            <person name="Rosenke K."/>
        </authorList>
    </citation>
    <scope>NUCLEOTIDE SEQUENCE [LARGE SCALE GENOMIC DNA]</scope>
    <source>
        <strain evidence="1 2">LMa1</strain>
    </source>
</reference>
<organism evidence="1 2">
    <name type="scientific">Desulfotomaculum copahuensis</name>
    <dbReference type="NCBI Taxonomy" id="1838280"/>
    <lineage>
        <taxon>Bacteria</taxon>
        <taxon>Bacillati</taxon>
        <taxon>Bacillota</taxon>
        <taxon>Clostridia</taxon>
        <taxon>Eubacteriales</taxon>
        <taxon>Desulfotomaculaceae</taxon>
        <taxon>Desulfotomaculum</taxon>
    </lineage>
</organism>
<dbReference type="Proteomes" id="UP000078532">
    <property type="component" value="Unassembled WGS sequence"/>
</dbReference>
<evidence type="ECO:0000313" key="2">
    <source>
        <dbReference type="Proteomes" id="UP000078532"/>
    </source>
</evidence>
<accession>A0A1B7LGT2</accession>
<sequence>MQMRNVTWKSVAGKHCAYLESGFGGHRKKSPALKDIYLGNTPERAAARLRRLVGDNEEYFHLVTELYRKRPGRKPPVNEREKVVRALRRLAARYKDEEVQAVLQQALVALETDDAAGSDES</sequence>
<dbReference type="AlphaFoldDB" id="A0A1B7LGT2"/>
<keyword evidence="2" id="KW-1185">Reference proteome</keyword>